<protein>
    <submittedName>
        <fullName evidence="3">Flavin reductase</fullName>
    </submittedName>
</protein>
<dbReference type="Gene3D" id="2.30.110.10">
    <property type="entry name" value="Electron Transport, Fmn-binding Protein, Chain A"/>
    <property type="match status" value="1"/>
</dbReference>
<dbReference type="RefSeq" id="WP_040112067.1">
    <property type="nucleotide sequence ID" value="NZ_CP104154.1"/>
</dbReference>
<keyword evidence="1" id="KW-0560">Oxidoreductase</keyword>
<organism evidence="3 4">
    <name type="scientific">Rhizobium sophoriradicis</name>
    <dbReference type="NCBI Taxonomy" id="1535245"/>
    <lineage>
        <taxon>Bacteria</taxon>
        <taxon>Pseudomonadati</taxon>
        <taxon>Pseudomonadota</taxon>
        <taxon>Alphaproteobacteria</taxon>
        <taxon>Hyphomicrobiales</taxon>
        <taxon>Rhizobiaceae</taxon>
        <taxon>Rhizobium/Agrobacterium group</taxon>
        <taxon>Rhizobium</taxon>
    </lineage>
</organism>
<dbReference type="AlphaFoldDB" id="A0A2A5KXM4"/>
<sequence length="189" mass="20324">MSATASIGVVPTAAPKSAVTLAHPMISDAFRSIMRRFPATVTVISACRNGADHGMTATAVTSLSMEPPSLVICLNNRTYLHDMLLEAPEFAVNVLTDRQVAVSEGFSGKVAPELRFDSSEWVRHGRGMMVLETAHASVVCRRMGAVPYGTHTIFIGQVIDTRLSEATVPLMYENASYCAPRHALSTSQS</sequence>
<dbReference type="GO" id="GO:0010181">
    <property type="term" value="F:FMN binding"/>
    <property type="evidence" value="ECO:0007669"/>
    <property type="project" value="InterPro"/>
</dbReference>
<reference evidence="3 4" key="1">
    <citation type="submission" date="2017-09" db="EMBL/GenBank/DDBJ databases">
        <title>Comparative genomics of rhizobia isolated from Phaseolus vulgaris in China.</title>
        <authorList>
            <person name="Tong W."/>
        </authorList>
    </citation>
    <scope>NUCLEOTIDE SEQUENCE [LARGE SCALE GENOMIC DNA]</scope>
    <source>
        <strain evidence="3 4">L101</strain>
    </source>
</reference>
<proteinExistence type="predicted"/>
<feature type="domain" description="Flavin reductase like" evidence="2">
    <location>
        <begin position="34"/>
        <end position="179"/>
    </location>
</feature>
<dbReference type="InterPro" id="IPR050268">
    <property type="entry name" value="NADH-dep_flavin_reductase"/>
</dbReference>
<dbReference type="PANTHER" id="PTHR30466:SF1">
    <property type="entry name" value="FMN REDUCTASE (NADH) RUTF"/>
    <property type="match status" value="1"/>
</dbReference>
<dbReference type="InterPro" id="IPR012349">
    <property type="entry name" value="Split_barrel_FMN-bd"/>
</dbReference>
<name>A0A2A5KXM4_9HYPH</name>
<evidence type="ECO:0000313" key="4">
    <source>
        <dbReference type="Proteomes" id="UP000218807"/>
    </source>
</evidence>
<evidence type="ECO:0000259" key="2">
    <source>
        <dbReference type="SMART" id="SM00903"/>
    </source>
</evidence>
<dbReference type="SMART" id="SM00903">
    <property type="entry name" value="Flavin_Reduct"/>
    <property type="match status" value="1"/>
</dbReference>
<dbReference type="EMBL" id="NXDM01000005">
    <property type="protein sequence ID" value="PCK81721.1"/>
    <property type="molecule type" value="Genomic_DNA"/>
</dbReference>
<dbReference type="SUPFAM" id="SSF50475">
    <property type="entry name" value="FMN-binding split barrel"/>
    <property type="match status" value="1"/>
</dbReference>
<keyword evidence="4" id="KW-1185">Reference proteome</keyword>
<comment type="caution">
    <text evidence="3">The sequence shown here is derived from an EMBL/GenBank/DDBJ whole genome shotgun (WGS) entry which is preliminary data.</text>
</comment>
<gene>
    <name evidence="3" type="ORF">CPT34_07920</name>
</gene>
<dbReference type="InterPro" id="IPR002563">
    <property type="entry name" value="Flavin_Rdtase-like_dom"/>
</dbReference>
<accession>A0A2A5KXM4</accession>
<dbReference type="Proteomes" id="UP000218807">
    <property type="component" value="Unassembled WGS sequence"/>
</dbReference>
<evidence type="ECO:0000313" key="3">
    <source>
        <dbReference type="EMBL" id="PCK81721.1"/>
    </source>
</evidence>
<dbReference type="PANTHER" id="PTHR30466">
    <property type="entry name" value="FLAVIN REDUCTASE"/>
    <property type="match status" value="1"/>
</dbReference>
<dbReference type="Pfam" id="PF01613">
    <property type="entry name" value="Flavin_Reduct"/>
    <property type="match status" value="1"/>
</dbReference>
<evidence type="ECO:0000256" key="1">
    <source>
        <dbReference type="ARBA" id="ARBA00023002"/>
    </source>
</evidence>
<dbReference type="GO" id="GO:0042602">
    <property type="term" value="F:riboflavin reductase (NADPH) activity"/>
    <property type="evidence" value="ECO:0007669"/>
    <property type="project" value="TreeGrafter"/>
</dbReference>